<reference evidence="2 3" key="2">
    <citation type="submission" date="2009-02" db="EMBL/GenBank/DDBJ databases">
        <title>Draft genome sequence of Blautia hydrogenotrophica DSM 10507 (Ruminococcus hydrogenotrophicus DSM 10507).</title>
        <authorList>
            <person name="Sudarsanam P."/>
            <person name="Ley R."/>
            <person name="Guruge J."/>
            <person name="Turnbaugh P.J."/>
            <person name="Mahowald M."/>
            <person name="Liep D."/>
            <person name="Gordon J."/>
        </authorList>
    </citation>
    <scope>NUCLEOTIDE SEQUENCE [LARGE SCALE GENOMIC DNA]</scope>
    <source>
        <strain evidence="3">DSM 10507 / JCM 14656 / S5a33</strain>
    </source>
</reference>
<evidence type="ECO:0000256" key="1">
    <source>
        <dbReference type="SAM" id="MobiDB-lite"/>
    </source>
</evidence>
<dbReference type="RefSeq" id="WP_005951481.1">
    <property type="nucleotide sequence ID" value="NZ_CP136423.1"/>
</dbReference>
<dbReference type="PATRIC" id="fig|476272.21.peg.612"/>
<reference evidence="2 3" key="1">
    <citation type="submission" date="2009-01" db="EMBL/GenBank/DDBJ databases">
        <authorList>
            <person name="Fulton L."/>
            <person name="Clifton S."/>
            <person name="Fulton B."/>
            <person name="Xu J."/>
            <person name="Minx P."/>
            <person name="Pepin K.H."/>
            <person name="Johnson M."/>
            <person name="Bhonagiri V."/>
            <person name="Nash W.E."/>
            <person name="Mardis E.R."/>
            <person name="Wilson R.K."/>
        </authorList>
    </citation>
    <scope>NUCLEOTIDE SEQUENCE [LARGE SCALE GENOMIC DNA]</scope>
    <source>
        <strain evidence="3">DSM 10507 / JCM 14656 / S5a33</strain>
    </source>
</reference>
<dbReference type="EMBL" id="ACBZ01000177">
    <property type="protein sequence ID" value="EEG47786.1"/>
    <property type="molecule type" value="Genomic_DNA"/>
</dbReference>
<evidence type="ECO:0000313" key="2">
    <source>
        <dbReference type="EMBL" id="EEG47786.1"/>
    </source>
</evidence>
<keyword evidence="3" id="KW-1185">Reference proteome</keyword>
<organism evidence="2 3">
    <name type="scientific">Blautia hydrogenotrophica (strain DSM 10507 / JCM 14656 / S5a33)</name>
    <name type="common">Ruminococcus hydrogenotrophicus</name>
    <dbReference type="NCBI Taxonomy" id="476272"/>
    <lineage>
        <taxon>Bacteria</taxon>
        <taxon>Bacillati</taxon>
        <taxon>Bacillota</taxon>
        <taxon>Clostridia</taxon>
        <taxon>Lachnospirales</taxon>
        <taxon>Lachnospiraceae</taxon>
        <taxon>Blautia</taxon>
    </lineage>
</organism>
<dbReference type="HOGENOM" id="CLU_1591408_0_0_9"/>
<feature type="compositionally biased region" description="Basic and acidic residues" evidence="1">
    <location>
        <begin position="150"/>
        <end position="167"/>
    </location>
</feature>
<protein>
    <submittedName>
        <fullName evidence="2">Uncharacterized protein</fullName>
    </submittedName>
</protein>
<feature type="region of interest" description="Disordered" evidence="1">
    <location>
        <begin position="145"/>
        <end position="167"/>
    </location>
</feature>
<proteinExistence type="predicted"/>
<name>C0CR23_BLAHS</name>
<comment type="caution">
    <text evidence="2">The sequence shown here is derived from an EMBL/GenBank/DDBJ whole genome shotgun (WGS) entry which is preliminary data.</text>
</comment>
<accession>C0CR23</accession>
<gene>
    <name evidence="2" type="ORF">RUMHYD_03336</name>
</gene>
<sequence>MGIDEAVEIIKSMRPGCGEKPTYTEGELCKAYDMAIKALEEIQQYREIGTVEECREASEKQKSKKMRLLNEKDVIKAVDKHTNEDNTLNDDISCILEEVPTAYDVEAVSKALKNEMEFVVSEYPVYGKYIEKNRAIEILHSGVIPQKSQEGPDGKRLREREEFFEER</sequence>
<dbReference type="Proteomes" id="UP000003100">
    <property type="component" value="Unassembled WGS sequence"/>
</dbReference>
<dbReference type="AlphaFoldDB" id="C0CR23"/>
<dbReference type="GeneID" id="86822240"/>
<evidence type="ECO:0000313" key="3">
    <source>
        <dbReference type="Proteomes" id="UP000003100"/>
    </source>
</evidence>